<dbReference type="GO" id="GO:0016853">
    <property type="term" value="F:isomerase activity"/>
    <property type="evidence" value="ECO:0007669"/>
    <property type="project" value="UniProtKB-KW"/>
</dbReference>
<evidence type="ECO:0000259" key="8">
    <source>
        <dbReference type="Pfam" id="PF09770"/>
    </source>
</evidence>
<evidence type="ECO:0000313" key="9">
    <source>
        <dbReference type="EMBL" id="EEB07134.1"/>
    </source>
</evidence>
<dbReference type="OrthoDB" id="74835at2759"/>
<dbReference type="STRING" id="402676.B6K1V3"/>
<dbReference type="AlphaFoldDB" id="B6K1V3"/>
<gene>
    <name evidence="10" type="primary">pdc2</name>
    <name evidence="9" type="ORF">SJAG_02213</name>
</gene>
<evidence type="ECO:0000256" key="1">
    <source>
        <dbReference type="ARBA" id="ARBA00004123"/>
    </source>
</evidence>
<comment type="similarity">
    <text evidence="3">Belongs to the PAT1 family.</text>
</comment>
<evidence type="ECO:0000313" key="11">
    <source>
        <dbReference type="Proteomes" id="UP000001744"/>
    </source>
</evidence>
<dbReference type="PANTHER" id="PTHR21551">
    <property type="entry name" value="TOPOISOMERASE II-ASSOCIATED PROTEIN PAT1"/>
    <property type="match status" value="1"/>
</dbReference>
<dbReference type="OMA" id="YLEHSGH"/>
<dbReference type="VEuPathDB" id="FungiDB:SJAG_02213"/>
<keyword evidence="4" id="KW-0963">Cytoplasm</keyword>
<feature type="domain" description="mRNA decay factor PAT1" evidence="8">
    <location>
        <begin position="243"/>
        <end position="720"/>
    </location>
</feature>
<dbReference type="HOGENOM" id="CLU_012622_1_0_1"/>
<keyword evidence="6" id="KW-0539">Nucleus</keyword>
<protein>
    <submittedName>
        <fullName evidence="9">Topoisomerase II-associated deadenylation-dependent mRNA-decapping factor</fullName>
    </submittedName>
</protein>
<accession>B6K1V3</accession>
<evidence type="ECO:0000256" key="4">
    <source>
        <dbReference type="ARBA" id="ARBA00022490"/>
    </source>
</evidence>
<evidence type="ECO:0000256" key="7">
    <source>
        <dbReference type="SAM" id="MobiDB-lite"/>
    </source>
</evidence>
<dbReference type="Pfam" id="PF09770">
    <property type="entry name" value="PAT1"/>
    <property type="match status" value="1"/>
</dbReference>
<dbReference type="Proteomes" id="UP000001744">
    <property type="component" value="Unassembled WGS sequence"/>
</dbReference>
<keyword evidence="5" id="KW-0694">RNA-binding</keyword>
<evidence type="ECO:0000313" key="10">
    <source>
        <dbReference type="JaponicusDB" id="SJAG_02213"/>
    </source>
</evidence>
<dbReference type="GO" id="GO:0000290">
    <property type="term" value="P:deadenylation-dependent decapping of nuclear-transcribed mRNA"/>
    <property type="evidence" value="ECO:0000318"/>
    <property type="project" value="GO_Central"/>
</dbReference>
<dbReference type="eggNOG" id="KOG4592">
    <property type="taxonomic scope" value="Eukaryota"/>
</dbReference>
<dbReference type="PANTHER" id="PTHR21551:SF0">
    <property type="entry name" value="PROTEIN ASSOCIATED WITH TOPO II RELATED-1, ISOFORM A"/>
    <property type="match status" value="1"/>
</dbReference>
<name>B6K1V3_SCHJY</name>
<dbReference type="JaponicusDB" id="SJAG_02213">
    <property type="gene designation" value="pdc2"/>
</dbReference>
<evidence type="ECO:0000256" key="5">
    <source>
        <dbReference type="ARBA" id="ARBA00022884"/>
    </source>
</evidence>
<evidence type="ECO:0000256" key="2">
    <source>
        <dbReference type="ARBA" id="ARBA00004201"/>
    </source>
</evidence>
<dbReference type="GeneID" id="7050190"/>
<proteinExistence type="inferred from homology"/>
<dbReference type="GO" id="GO:0033962">
    <property type="term" value="P:P-body assembly"/>
    <property type="evidence" value="ECO:0000318"/>
    <property type="project" value="GO_Central"/>
</dbReference>
<dbReference type="GO" id="GO:0005634">
    <property type="term" value="C:nucleus"/>
    <property type="evidence" value="ECO:0007669"/>
    <property type="project" value="UniProtKB-SubCell"/>
</dbReference>
<evidence type="ECO:0000256" key="6">
    <source>
        <dbReference type="ARBA" id="ARBA00023242"/>
    </source>
</evidence>
<feature type="region of interest" description="Disordered" evidence="7">
    <location>
        <begin position="87"/>
        <end position="107"/>
    </location>
</feature>
<sequence length="725" mass="80426">MSFFGFDVRLPRDIKGAAVPAADEEGIDFEDTYDDLAANLQESGDDLNDETFGMSVEGIGRDFDFSGETAQAASKLEAEQLAFEDSRVRRHAGKQPALDSGRSDSSNDFNVELEKKLPELQPMASIWENIAPAPVSTHPGATQQPKENVLSVEQLEAQILASRKPENKPDAAANLSPNASAVPPPVYLTPGQSAAALAEPNYGLPPPPMGLSHLMGNAGPEYPDAQAFANMHIGYPPVAQQYGNQQAYMPNMQITELLQRERMAQAQMQYLKQQHVEKTRQLIGRCAGLMTNSDKSFITRIQLSQLVSEDPSSDDFYYRVYMLIRGRKPSQEDANHFVQTYLGSGGFRRGRRSENPMQKVQQQLLRLVAAAKERPKTTQLFLEGALGKIAFNTVRTPRQLLNVKRPSEQEVAQQRKTHFTGFSSPKDILGAIEHVYDDLLNFEQTLRKGSSIGSDPNTVALWKNEVQTKLDKLRSSLHLSDEAVTSTDQMPPFLSMAAYSKGMRILPRLFPHLSIQQQRQILSLFYSHIDSLKVVKNGTFDVNGELPPGIAESIQAFTQYVLPSILNCVNEADLHFITSLFLQVLRNSNLTFIIQTRVGVSFLTMLISRAETLKQAGTSDPADVANWDQQFNVFFNAVTTHFSSVFPPPNARAYADDSYPWEFLASCAAAASSNQHFTLVSETRDRVLDNIITSRRAPPEIALVRISNVNLFLNAMGLDAKQLNA</sequence>
<dbReference type="InterPro" id="IPR019167">
    <property type="entry name" value="PAT1_dom"/>
</dbReference>
<dbReference type="RefSeq" id="XP_002173427.1">
    <property type="nucleotide sequence ID" value="XM_002173391.2"/>
</dbReference>
<comment type="subcellular location">
    <subcellularLocation>
        <location evidence="2">Cytoplasm</location>
        <location evidence="2">P-body</location>
    </subcellularLocation>
    <subcellularLocation>
        <location evidence="1">Nucleus</location>
    </subcellularLocation>
</comment>
<keyword evidence="11" id="KW-1185">Reference proteome</keyword>
<dbReference type="GO" id="GO:0000932">
    <property type="term" value="C:P-body"/>
    <property type="evidence" value="ECO:0000318"/>
    <property type="project" value="GO_Central"/>
</dbReference>
<organism evidence="9 11">
    <name type="scientific">Schizosaccharomyces japonicus (strain yFS275 / FY16936)</name>
    <name type="common">Fission yeast</name>
    <dbReference type="NCBI Taxonomy" id="402676"/>
    <lineage>
        <taxon>Eukaryota</taxon>
        <taxon>Fungi</taxon>
        <taxon>Dikarya</taxon>
        <taxon>Ascomycota</taxon>
        <taxon>Taphrinomycotina</taxon>
        <taxon>Schizosaccharomycetes</taxon>
        <taxon>Schizosaccharomycetales</taxon>
        <taxon>Schizosaccharomycetaceae</taxon>
        <taxon>Schizosaccharomyces</taxon>
    </lineage>
</organism>
<dbReference type="InterPro" id="IPR039900">
    <property type="entry name" value="Pat1-like"/>
</dbReference>
<dbReference type="EMBL" id="KE651166">
    <property type="protein sequence ID" value="EEB07134.1"/>
    <property type="molecule type" value="Genomic_DNA"/>
</dbReference>
<reference evidence="9 11" key="1">
    <citation type="journal article" date="2011" name="Science">
        <title>Comparative functional genomics of the fission yeasts.</title>
        <authorList>
            <person name="Rhind N."/>
            <person name="Chen Z."/>
            <person name="Yassour M."/>
            <person name="Thompson D.A."/>
            <person name="Haas B.J."/>
            <person name="Habib N."/>
            <person name="Wapinski I."/>
            <person name="Roy S."/>
            <person name="Lin M.F."/>
            <person name="Heiman D.I."/>
            <person name="Young S.K."/>
            <person name="Furuya K."/>
            <person name="Guo Y."/>
            <person name="Pidoux A."/>
            <person name="Chen H.M."/>
            <person name="Robbertse B."/>
            <person name="Goldberg J.M."/>
            <person name="Aoki K."/>
            <person name="Bayne E.H."/>
            <person name="Berlin A.M."/>
            <person name="Desjardins C.A."/>
            <person name="Dobbs E."/>
            <person name="Dukaj L."/>
            <person name="Fan L."/>
            <person name="FitzGerald M.G."/>
            <person name="French C."/>
            <person name="Gujja S."/>
            <person name="Hansen K."/>
            <person name="Keifenheim D."/>
            <person name="Levin J.Z."/>
            <person name="Mosher R.A."/>
            <person name="Mueller C.A."/>
            <person name="Pfiffner J."/>
            <person name="Priest M."/>
            <person name="Russ C."/>
            <person name="Smialowska A."/>
            <person name="Swoboda P."/>
            <person name="Sykes S.M."/>
            <person name="Vaughn M."/>
            <person name="Vengrova S."/>
            <person name="Yoder R."/>
            <person name="Zeng Q."/>
            <person name="Allshire R."/>
            <person name="Baulcombe D."/>
            <person name="Birren B.W."/>
            <person name="Brown W."/>
            <person name="Ekwall K."/>
            <person name="Kellis M."/>
            <person name="Leatherwood J."/>
            <person name="Levin H."/>
            <person name="Margalit H."/>
            <person name="Martienssen R."/>
            <person name="Nieduszynski C.A."/>
            <person name="Spatafora J.W."/>
            <person name="Friedman N."/>
            <person name="Dalgaard J.Z."/>
            <person name="Baumann P."/>
            <person name="Niki H."/>
            <person name="Regev A."/>
            <person name="Nusbaum C."/>
        </authorList>
    </citation>
    <scope>NUCLEOTIDE SEQUENCE [LARGE SCALE GENOMIC DNA]</scope>
    <source>
        <strain evidence="11">yFS275 / FY16936</strain>
    </source>
</reference>
<dbReference type="GO" id="GO:0003723">
    <property type="term" value="F:RNA binding"/>
    <property type="evidence" value="ECO:0000318"/>
    <property type="project" value="GO_Central"/>
</dbReference>
<evidence type="ECO:0000256" key="3">
    <source>
        <dbReference type="ARBA" id="ARBA00009138"/>
    </source>
</evidence>